<proteinExistence type="predicted"/>
<dbReference type="STRING" id="93625.A0A409WBF1"/>
<feature type="region of interest" description="Disordered" evidence="1">
    <location>
        <begin position="276"/>
        <end position="295"/>
    </location>
</feature>
<dbReference type="OrthoDB" id="3063746at2759"/>
<organism evidence="2 3">
    <name type="scientific">Psilocybe cyanescens</name>
    <dbReference type="NCBI Taxonomy" id="93625"/>
    <lineage>
        <taxon>Eukaryota</taxon>
        <taxon>Fungi</taxon>
        <taxon>Dikarya</taxon>
        <taxon>Basidiomycota</taxon>
        <taxon>Agaricomycotina</taxon>
        <taxon>Agaricomycetes</taxon>
        <taxon>Agaricomycetidae</taxon>
        <taxon>Agaricales</taxon>
        <taxon>Agaricineae</taxon>
        <taxon>Strophariaceae</taxon>
        <taxon>Psilocybe</taxon>
    </lineage>
</organism>
<comment type="caution">
    <text evidence="2">The sequence shown here is derived from an EMBL/GenBank/DDBJ whole genome shotgun (WGS) entry which is preliminary data.</text>
</comment>
<sequence>MLFIYAFVRIGAVDATGDDISHAPVDNGSASSAIPYGGATGSAVVPASYTVAPAPPSTLVAKRPTFRDVVPVARTTPMLGTGATLLEDTMKYTVRVLPKKCEVTKKPDLQDSLLADTYVGLPNLNHGILRTWNSANVSAPMELVNFYQWSEQCPTLDYGNAMNAITFQRYNNFINPSRVSPLDVNTLYTSDDRKRAILQCNYNTAICLTPILSRDSCILEPSPQGLRNKYLSGHFHHQEWERFAGFACMVFDHKVMVAQIRDGVMSFGTMGYKVDRDSVSPKKPPRNPGILSGPSEYNAKKRVFKSGTGFKSVLDANETIPVYDCRDYAFDFRGDLD</sequence>
<feature type="non-terminal residue" evidence="2">
    <location>
        <position position="337"/>
    </location>
</feature>
<dbReference type="AlphaFoldDB" id="A0A409WBF1"/>
<protein>
    <submittedName>
        <fullName evidence="2">Uncharacterized protein</fullName>
    </submittedName>
</protein>
<evidence type="ECO:0000313" key="2">
    <source>
        <dbReference type="EMBL" id="PPQ75834.1"/>
    </source>
</evidence>
<accession>A0A409WBF1</accession>
<evidence type="ECO:0000256" key="1">
    <source>
        <dbReference type="SAM" id="MobiDB-lite"/>
    </source>
</evidence>
<dbReference type="InParanoid" id="A0A409WBF1"/>
<reference evidence="2 3" key="1">
    <citation type="journal article" date="2018" name="Evol. Lett.">
        <title>Horizontal gene cluster transfer increased hallucinogenic mushroom diversity.</title>
        <authorList>
            <person name="Reynolds H.T."/>
            <person name="Vijayakumar V."/>
            <person name="Gluck-Thaler E."/>
            <person name="Korotkin H.B."/>
            <person name="Matheny P.B."/>
            <person name="Slot J.C."/>
        </authorList>
    </citation>
    <scope>NUCLEOTIDE SEQUENCE [LARGE SCALE GENOMIC DNA]</scope>
    <source>
        <strain evidence="2 3">2631</strain>
    </source>
</reference>
<dbReference type="EMBL" id="NHYD01003576">
    <property type="protein sequence ID" value="PPQ75834.1"/>
    <property type="molecule type" value="Genomic_DNA"/>
</dbReference>
<keyword evidence="3" id="KW-1185">Reference proteome</keyword>
<evidence type="ECO:0000313" key="3">
    <source>
        <dbReference type="Proteomes" id="UP000283269"/>
    </source>
</evidence>
<name>A0A409WBF1_PSICY</name>
<dbReference type="Proteomes" id="UP000283269">
    <property type="component" value="Unassembled WGS sequence"/>
</dbReference>
<gene>
    <name evidence="2" type="ORF">CVT25_008944</name>
</gene>